<dbReference type="InterPro" id="IPR029063">
    <property type="entry name" value="SAM-dependent_MTases_sf"/>
</dbReference>
<dbReference type="SUPFAM" id="SSF53335">
    <property type="entry name" value="S-adenosyl-L-methionine-dependent methyltransferases"/>
    <property type="match status" value="1"/>
</dbReference>
<evidence type="ECO:0000313" key="1">
    <source>
        <dbReference type="EMBL" id="KAF2812652.1"/>
    </source>
</evidence>
<dbReference type="Pfam" id="PF13489">
    <property type="entry name" value="Methyltransf_23"/>
    <property type="match status" value="1"/>
</dbReference>
<dbReference type="Gene3D" id="3.40.50.150">
    <property type="entry name" value="Vaccinia Virus protein VP39"/>
    <property type="match status" value="1"/>
</dbReference>
<dbReference type="GO" id="GO:0008168">
    <property type="term" value="F:methyltransferase activity"/>
    <property type="evidence" value="ECO:0007669"/>
    <property type="project" value="UniProtKB-KW"/>
</dbReference>
<dbReference type="CDD" id="cd02440">
    <property type="entry name" value="AdoMet_MTases"/>
    <property type="match status" value="1"/>
</dbReference>
<dbReference type="Proteomes" id="UP000504636">
    <property type="component" value="Unplaced"/>
</dbReference>
<dbReference type="GO" id="GO:0032259">
    <property type="term" value="P:methylation"/>
    <property type="evidence" value="ECO:0007669"/>
    <property type="project" value="UniProtKB-KW"/>
</dbReference>
<keyword evidence="1 3" id="KW-0489">Methyltransferase</keyword>
<dbReference type="PANTHER" id="PTHR43591:SF31">
    <property type="entry name" value="LAEA-LIKE, PUTATIVE (AFU_ORTHOLOGUE AFUA_8G01930)-RELATED"/>
    <property type="match status" value="1"/>
</dbReference>
<keyword evidence="2" id="KW-1185">Reference proteome</keyword>
<dbReference type="EMBL" id="MU003697">
    <property type="protein sequence ID" value="KAF2812652.1"/>
    <property type="molecule type" value="Genomic_DNA"/>
</dbReference>
<evidence type="ECO:0000313" key="3">
    <source>
        <dbReference type="RefSeq" id="XP_033579616.1"/>
    </source>
</evidence>
<reference evidence="3" key="2">
    <citation type="submission" date="2020-04" db="EMBL/GenBank/DDBJ databases">
        <authorList>
            <consortium name="NCBI Genome Project"/>
        </authorList>
    </citation>
    <scope>NUCLEOTIDE SEQUENCE</scope>
    <source>
        <strain evidence="3">CBS 304.34</strain>
    </source>
</reference>
<sequence length="304" mass="34696">MANPVHNATTSLAESIWSYRVEHGRTYHAYKDGNYIFPNDDQEKDRLDLQHHLFNLCFKDKLFFAPVREPKHVLDVGTGTGIWALDFGTTSPLSNVVQVVGTDLSPIQPSFVPPNLSFIIDDAEDEWLWKQKFDLIHLRLMGGSFRDWQAIIQSAYDNLAPGGYLEIQDYVLPARSPDDTAKGTDLERWGEILIEAAGKAGRPIDASKHFRQYMLNVGFDDIHELSFAWPTNPWPKDKDLKMLGRWNLVNITDGMEGFCLALMTRVLGWKKEEVDILCAKVKSDLKNRSIHGYFEIPVVYGRKL</sequence>
<proteinExistence type="predicted"/>
<dbReference type="GeneID" id="54465169"/>
<protein>
    <submittedName>
        <fullName evidence="1 3">S-adenosyl-L-methionine-dependent methyltransferase</fullName>
    </submittedName>
</protein>
<dbReference type="PANTHER" id="PTHR43591">
    <property type="entry name" value="METHYLTRANSFERASE"/>
    <property type="match status" value="1"/>
</dbReference>
<reference evidence="3" key="3">
    <citation type="submission" date="2025-04" db="UniProtKB">
        <authorList>
            <consortium name="RefSeq"/>
        </authorList>
    </citation>
    <scope>IDENTIFICATION</scope>
    <source>
        <strain evidence="3">CBS 304.34</strain>
    </source>
</reference>
<dbReference type="AlphaFoldDB" id="A0A6A6YUP2"/>
<reference evidence="1 3" key="1">
    <citation type="journal article" date="2020" name="Stud. Mycol.">
        <title>101 Dothideomycetes genomes: a test case for predicting lifestyles and emergence of pathogens.</title>
        <authorList>
            <person name="Haridas S."/>
            <person name="Albert R."/>
            <person name="Binder M."/>
            <person name="Bloem J."/>
            <person name="Labutti K."/>
            <person name="Salamov A."/>
            <person name="Andreopoulos B."/>
            <person name="Baker S."/>
            <person name="Barry K."/>
            <person name="Bills G."/>
            <person name="Bluhm B."/>
            <person name="Cannon C."/>
            <person name="Castanera R."/>
            <person name="Culley D."/>
            <person name="Daum C."/>
            <person name="Ezra D."/>
            <person name="Gonzalez J."/>
            <person name="Henrissat B."/>
            <person name="Kuo A."/>
            <person name="Liang C."/>
            <person name="Lipzen A."/>
            <person name="Lutzoni F."/>
            <person name="Magnuson J."/>
            <person name="Mondo S."/>
            <person name="Nolan M."/>
            <person name="Ohm R."/>
            <person name="Pangilinan J."/>
            <person name="Park H.-J."/>
            <person name="Ramirez L."/>
            <person name="Alfaro M."/>
            <person name="Sun H."/>
            <person name="Tritt A."/>
            <person name="Yoshinaga Y."/>
            <person name="Zwiers L.-H."/>
            <person name="Turgeon B."/>
            <person name="Goodwin S."/>
            <person name="Spatafora J."/>
            <person name="Crous P."/>
            <person name="Grigoriev I."/>
        </authorList>
    </citation>
    <scope>NUCLEOTIDE SEQUENCE</scope>
    <source>
        <strain evidence="1 3">CBS 304.34</strain>
    </source>
</reference>
<organism evidence="1">
    <name type="scientific">Mytilinidion resinicola</name>
    <dbReference type="NCBI Taxonomy" id="574789"/>
    <lineage>
        <taxon>Eukaryota</taxon>
        <taxon>Fungi</taxon>
        <taxon>Dikarya</taxon>
        <taxon>Ascomycota</taxon>
        <taxon>Pezizomycotina</taxon>
        <taxon>Dothideomycetes</taxon>
        <taxon>Pleosporomycetidae</taxon>
        <taxon>Mytilinidiales</taxon>
        <taxon>Mytilinidiaceae</taxon>
        <taxon>Mytilinidion</taxon>
    </lineage>
</organism>
<name>A0A6A6YUP2_9PEZI</name>
<evidence type="ECO:0000313" key="2">
    <source>
        <dbReference type="Proteomes" id="UP000504636"/>
    </source>
</evidence>
<gene>
    <name evidence="1 3" type="ORF">BDZ99DRAFT_507803</name>
</gene>
<keyword evidence="1" id="KW-0808">Transferase</keyword>
<dbReference type="RefSeq" id="XP_033579616.1">
    <property type="nucleotide sequence ID" value="XM_033724276.1"/>
</dbReference>
<accession>A0A6A6YUP2</accession>
<dbReference type="OrthoDB" id="2013972at2759"/>